<dbReference type="Proteomes" id="UP001054902">
    <property type="component" value="Unassembled WGS sequence"/>
</dbReference>
<keyword evidence="2" id="KW-0812">Transmembrane</keyword>
<reference evidence="3 4" key="1">
    <citation type="journal article" date="2021" name="Sci. Rep.">
        <title>The genome of the diatom Chaetoceros tenuissimus carries an ancient integrated fragment of an extant virus.</title>
        <authorList>
            <person name="Hongo Y."/>
            <person name="Kimura K."/>
            <person name="Takaki Y."/>
            <person name="Yoshida Y."/>
            <person name="Baba S."/>
            <person name="Kobayashi G."/>
            <person name="Nagasaki K."/>
            <person name="Hano T."/>
            <person name="Tomaru Y."/>
        </authorList>
    </citation>
    <scope>NUCLEOTIDE SEQUENCE [LARGE SCALE GENOMIC DNA]</scope>
    <source>
        <strain evidence="3 4">NIES-3715</strain>
    </source>
</reference>
<keyword evidence="4" id="KW-1185">Reference proteome</keyword>
<name>A0AAD3D1S6_9STRA</name>
<organism evidence="3 4">
    <name type="scientific">Chaetoceros tenuissimus</name>
    <dbReference type="NCBI Taxonomy" id="426638"/>
    <lineage>
        <taxon>Eukaryota</taxon>
        <taxon>Sar</taxon>
        <taxon>Stramenopiles</taxon>
        <taxon>Ochrophyta</taxon>
        <taxon>Bacillariophyta</taxon>
        <taxon>Coscinodiscophyceae</taxon>
        <taxon>Chaetocerotophycidae</taxon>
        <taxon>Chaetocerotales</taxon>
        <taxon>Chaetocerotaceae</taxon>
        <taxon>Chaetoceros</taxon>
    </lineage>
</organism>
<protein>
    <submittedName>
        <fullName evidence="3">Uncharacterized protein</fullName>
    </submittedName>
</protein>
<feature type="region of interest" description="Disordered" evidence="1">
    <location>
        <begin position="305"/>
        <end position="333"/>
    </location>
</feature>
<feature type="transmembrane region" description="Helical" evidence="2">
    <location>
        <begin position="14"/>
        <end position="32"/>
    </location>
</feature>
<comment type="caution">
    <text evidence="3">The sequence shown here is derived from an EMBL/GenBank/DDBJ whole genome shotgun (WGS) entry which is preliminary data.</text>
</comment>
<sequence length="395" mass="45234">MSNEKFRETYEKRAYALIWLFVGLTSLAALFTGSINNIPSGSACHVSSIPYGCRDDPDIECVRGGQTVLVFIFIHVITSIFSLFSVVILLTIICRQVLHRESISHGGSENLSKRWCRFCRLISHVFQRHDDETDNMYMSRMYLSQMLIQALLYTFVFVFTFLGTWISSSYRIFGKTPPQWNLYIFYWWFPFGGALNILVLTRPKIRVLRMQHPDLSWFQSFCLVLKAGVDIPDEEKIAKIQSECDSPKIVKTGPSSNVHSSIGSVSQSGEGNETDVDIEYLFCCWGLWYTQFDYSEDVMHSSEVSSYHDDVDDNNDDEEDTMPVSSKRQQMNRGTSLRNNVHNSTLESIVEEGVNSKIGSVDDAEHIVDHCDYSYYQHVLNLVDGDGNIDFFFTN</sequence>
<evidence type="ECO:0000313" key="4">
    <source>
        <dbReference type="Proteomes" id="UP001054902"/>
    </source>
</evidence>
<feature type="compositionally biased region" description="Acidic residues" evidence="1">
    <location>
        <begin position="310"/>
        <end position="321"/>
    </location>
</feature>
<dbReference type="AlphaFoldDB" id="A0AAD3D1S6"/>
<feature type="transmembrane region" description="Helical" evidence="2">
    <location>
        <begin position="68"/>
        <end position="93"/>
    </location>
</feature>
<evidence type="ECO:0000313" key="3">
    <source>
        <dbReference type="EMBL" id="GFH56032.1"/>
    </source>
</evidence>
<feature type="compositionally biased region" description="Polar residues" evidence="1">
    <location>
        <begin position="323"/>
        <end position="333"/>
    </location>
</feature>
<dbReference type="Gene3D" id="1.20.1070.10">
    <property type="entry name" value="Rhodopsin 7-helix transmembrane proteins"/>
    <property type="match status" value="1"/>
</dbReference>
<proteinExistence type="predicted"/>
<gene>
    <name evidence="3" type="ORF">CTEN210_12508</name>
</gene>
<feature type="transmembrane region" description="Helical" evidence="2">
    <location>
        <begin position="180"/>
        <end position="200"/>
    </location>
</feature>
<accession>A0AAD3D1S6</accession>
<evidence type="ECO:0000256" key="2">
    <source>
        <dbReference type="SAM" id="Phobius"/>
    </source>
</evidence>
<keyword evidence="2" id="KW-0472">Membrane</keyword>
<feature type="transmembrane region" description="Helical" evidence="2">
    <location>
        <begin position="146"/>
        <end position="168"/>
    </location>
</feature>
<dbReference type="EMBL" id="BLLK01000051">
    <property type="protein sequence ID" value="GFH56032.1"/>
    <property type="molecule type" value="Genomic_DNA"/>
</dbReference>
<keyword evidence="2" id="KW-1133">Transmembrane helix</keyword>
<dbReference type="SUPFAM" id="SSF81321">
    <property type="entry name" value="Family A G protein-coupled receptor-like"/>
    <property type="match status" value="1"/>
</dbReference>
<evidence type="ECO:0000256" key="1">
    <source>
        <dbReference type="SAM" id="MobiDB-lite"/>
    </source>
</evidence>